<gene>
    <name evidence="1" type="ORF">SAMN05192563_1003188</name>
</gene>
<dbReference type="AlphaFoldDB" id="A0A1I7A982"/>
<reference evidence="1 2" key="1">
    <citation type="submission" date="2016-10" db="EMBL/GenBank/DDBJ databases">
        <authorList>
            <person name="de Groot N.N."/>
        </authorList>
    </citation>
    <scope>NUCLEOTIDE SEQUENCE [LARGE SCALE GENOMIC DNA]</scope>
    <source>
        <strain evidence="1 2">LMG 27731</strain>
    </source>
</reference>
<name>A0A1I7A982_9BURK</name>
<accession>A0A1I7A982</accession>
<sequence length="96" mass="10144">MGVVEEDANASGTSETSAIDRAVALKIWATWVACRLLSVGPKSKVTGPRVARNDQYAMALAVIRINSGLAGPPVGMHGSVVAHRVLFPEREGFVDL</sequence>
<dbReference type="EMBL" id="FPBH01000003">
    <property type="protein sequence ID" value="SFT71472.1"/>
    <property type="molecule type" value="Genomic_DNA"/>
</dbReference>
<protein>
    <submittedName>
        <fullName evidence="1">Uncharacterized protein</fullName>
    </submittedName>
</protein>
<organism evidence="1 2">
    <name type="scientific">Paraburkholderia aspalathi</name>
    <dbReference type="NCBI Taxonomy" id="1324617"/>
    <lineage>
        <taxon>Bacteria</taxon>
        <taxon>Pseudomonadati</taxon>
        <taxon>Pseudomonadota</taxon>
        <taxon>Betaproteobacteria</taxon>
        <taxon>Burkholderiales</taxon>
        <taxon>Burkholderiaceae</taxon>
        <taxon>Paraburkholderia</taxon>
    </lineage>
</organism>
<proteinExistence type="predicted"/>
<evidence type="ECO:0000313" key="1">
    <source>
        <dbReference type="EMBL" id="SFT71472.1"/>
    </source>
</evidence>
<dbReference type="Proteomes" id="UP000198844">
    <property type="component" value="Unassembled WGS sequence"/>
</dbReference>
<evidence type="ECO:0000313" key="2">
    <source>
        <dbReference type="Proteomes" id="UP000198844"/>
    </source>
</evidence>